<feature type="region of interest" description="LID" evidence="5">
    <location>
        <begin position="128"/>
        <end position="165"/>
    </location>
</feature>
<dbReference type="PANTHER" id="PTHR23359">
    <property type="entry name" value="NUCLEOTIDE KINASE"/>
    <property type="match status" value="1"/>
</dbReference>
<sequence>MIKQNCNLIFLGAPGVGKGTVASIIANLTDLEHVSTGNIFRNEIKNKTELGLKVQEIVTTGGYVPDEITNRIVKNKIDETIKTNTKIILDGFPRTIDQAKFLETIENFDYKVVELYAPESVILERLSGRRTCSKCSTGYHVKFKPSSKGDKCENCGGDLEQRKDDQPSSIIKRLEIYNEQTNPLIDYFKNANRLIVVEAIDAPENVADSVLKKIK</sequence>
<dbReference type="RefSeq" id="WP_146367704.1">
    <property type="nucleotide sequence ID" value="NZ_CP041664.1"/>
</dbReference>
<feature type="binding site" evidence="5">
    <location>
        <position position="36"/>
    </location>
    <ligand>
        <name>AMP</name>
        <dbReference type="ChEBI" id="CHEBI:456215"/>
    </ligand>
</feature>
<keyword evidence="5" id="KW-0479">Metal-binding</keyword>
<feature type="binding site" evidence="5">
    <location>
        <position position="201"/>
    </location>
    <ligand>
        <name>ATP</name>
        <dbReference type="ChEBI" id="CHEBI:30616"/>
    </ligand>
</feature>
<dbReference type="SUPFAM" id="SSF52540">
    <property type="entry name" value="P-loop containing nucleoside triphosphate hydrolases"/>
    <property type="match status" value="1"/>
</dbReference>
<gene>
    <name evidence="5" type="primary">adk</name>
    <name evidence="8" type="ORF">FRW55_03860</name>
</gene>
<feature type="binding site" evidence="5">
    <location>
        <position position="173"/>
    </location>
    <ligand>
        <name>AMP</name>
        <dbReference type="ChEBI" id="CHEBI:456215"/>
    </ligand>
</feature>
<keyword evidence="5 7" id="KW-0067">ATP-binding</keyword>
<feature type="binding site" evidence="5">
    <location>
        <begin position="62"/>
        <end position="64"/>
    </location>
    <ligand>
        <name>AMP</name>
        <dbReference type="ChEBI" id="CHEBI:456215"/>
    </ligand>
</feature>
<comment type="caution">
    <text evidence="5">Lacks conserved residue(s) required for the propagation of feature annotation.</text>
</comment>
<dbReference type="KEGG" id="mans:FRW55_03860"/>
<dbReference type="SUPFAM" id="SSF57774">
    <property type="entry name" value="Microbial and mitochondrial ADK, insert 'zinc finger' domain"/>
    <property type="match status" value="1"/>
</dbReference>
<dbReference type="OrthoDB" id="9805030at2"/>
<keyword evidence="4 5" id="KW-0418">Kinase</keyword>
<dbReference type="InterPro" id="IPR027417">
    <property type="entry name" value="P-loop_NTPase"/>
</dbReference>
<feature type="binding site" evidence="5">
    <location>
        <position position="152"/>
    </location>
    <ligand>
        <name>Zn(2+)</name>
        <dbReference type="ChEBI" id="CHEBI:29105"/>
        <note>structural</note>
    </ligand>
</feature>
<feature type="binding site" evidence="5">
    <location>
        <position position="129"/>
    </location>
    <ligand>
        <name>ATP</name>
        <dbReference type="ChEBI" id="CHEBI:30616"/>
    </ligand>
</feature>
<dbReference type="UniPathway" id="UPA00588">
    <property type="reaction ID" value="UER00649"/>
</dbReference>
<name>A0A5B8JF60_9MOLU</name>
<dbReference type="InterPro" id="IPR036193">
    <property type="entry name" value="ADK_active_lid_dom_sf"/>
</dbReference>
<evidence type="ECO:0000256" key="3">
    <source>
        <dbReference type="ARBA" id="ARBA00022741"/>
    </source>
</evidence>
<dbReference type="InterPro" id="IPR006259">
    <property type="entry name" value="Adenyl_kin_sub"/>
</dbReference>
<accession>A0A5B8JF60</accession>
<comment type="subcellular location">
    <subcellularLocation>
        <location evidence="5 7">Cytoplasm</location>
    </subcellularLocation>
</comment>
<comment type="catalytic activity">
    <reaction evidence="5 7">
        <text>AMP + ATP = 2 ADP</text>
        <dbReference type="Rhea" id="RHEA:12973"/>
        <dbReference type="ChEBI" id="CHEBI:30616"/>
        <dbReference type="ChEBI" id="CHEBI:456215"/>
        <dbReference type="ChEBI" id="CHEBI:456216"/>
        <dbReference type="EC" id="2.7.4.3"/>
    </reaction>
</comment>
<dbReference type="Pfam" id="PF00406">
    <property type="entry name" value="ADK"/>
    <property type="match status" value="1"/>
</dbReference>
<reference evidence="8 9" key="1">
    <citation type="journal article" date="2019" name="Microbiol. Resour. Announc.">
        <title>Complete Genome Sequences of Three Mycoplasma anserisalpingitis (Mycoplasma sp. 1220) Strains.</title>
        <authorList>
            <person name="Grozner D."/>
            <person name="Forro B."/>
            <person name="Kovacs A.B."/>
            <person name="Marton S."/>
            <person name="Banyai K."/>
            <person name="Kreizinger Z."/>
            <person name="Sulyok K.M."/>
            <person name="Gyuranecz M."/>
        </authorList>
    </citation>
    <scope>NUCLEOTIDE SEQUENCE [LARGE SCALE GENOMIC DNA]</scope>
    <source>
        <strain evidence="8 9">ATCC:BAA-2147</strain>
    </source>
</reference>
<keyword evidence="2 5" id="KW-0545">Nucleotide biosynthesis</keyword>
<feature type="binding site" evidence="5">
    <location>
        <position position="98"/>
    </location>
    <ligand>
        <name>AMP</name>
        <dbReference type="ChEBI" id="CHEBI:456215"/>
    </ligand>
</feature>
<dbReference type="NCBIfam" id="TIGR01351">
    <property type="entry name" value="adk"/>
    <property type="match status" value="1"/>
</dbReference>
<dbReference type="InterPro" id="IPR000850">
    <property type="entry name" value="Adenylat/UMP-CMP_kin"/>
</dbReference>
<feature type="binding site" evidence="5">
    <location>
        <position position="162"/>
    </location>
    <ligand>
        <name>AMP</name>
        <dbReference type="ChEBI" id="CHEBI:456215"/>
    </ligand>
</feature>
<feature type="binding site" evidence="5">
    <location>
        <position position="135"/>
    </location>
    <ligand>
        <name>Zn(2+)</name>
        <dbReference type="ChEBI" id="CHEBI:29105"/>
        <note>structural</note>
    </ligand>
</feature>
<dbReference type="Proteomes" id="UP000318927">
    <property type="component" value="Chromosome"/>
</dbReference>
<dbReference type="GO" id="GO:0008270">
    <property type="term" value="F:zinc ion binding"/>
    <property type="evidence" value="ECO:0007669"/>
    <property type="project" value="UniProtKB-UniRule"/>
</dbReference>
<evidence type="ECO:0000256" key="4">
    <source>
        <dbReference type="ARBA" id="ARBA00022777"/>
    </source>
</evidence>
<comment type="subunit">
    <text evidence="5 7">Monomer.</text>
</comment>
<proteinExistence type="inferred from homology"/>
<dbReference type="PRINTS" id="PR00094">
    <property type="entry name" value="ADENYLTKNASE"/>
</dbReference>
<feature type="binding site" evidence="5">
    <location>
        <position position="155"/>
    </location>
    <ligand>
        <name>Zn(2+)</name>
        <dbReference type="ChEBI" id="CHEBI:29105"/>
        <note>structural</note>
    </ligand>
</feature>
<dbReference type="InterPro" id="IPR007862">
    <property type="entry name" value="Adenylate_kinase_lid-dom"/>
</dbReference>
<comment type="function">
    <text evidence="5">Catalyzes the reversible transfer of the terminal phosphate group between ATP and AMP. Plays an important role in cellular energy homeostasis and in adenine nucleotide metabolism.</text>
</comment>
<dbReference type="GO" id="GO:0005737">
    <property type="term" value="C:cytoplasm"/>
    <property type="evidence" value="ECO:0007669"/>
    <property type="project" value="UniProtKB-SubCell"/>
</dbReference>
<feature type="binding site" evidence="5">
    <location>
        <position position="132"/>
    </location>
    <ligand>
        <name>Zn(2+)</name>
        <dbReference type="ChEBI" id="CHEBI:29105"/>
        <note>structural</note>
    </ligand>
</feature>
<dbReference type="GO" id="GO:0004017">
    <property type="term" value="F:AMP kinase activity"/>
    <property type="evidence" value="ECO:0007669"/>
    <property type="project" value="UniProtKB-UniRule"/>
</dbReference>
<protein>
    <recommendedName>
        <fullName evidence="5 7">Adenylate kinase</fullName>
        <shortName evidence="5">AK</shortName>
        <ecNumber evidence="5 7">2.7.4.3</ecNumber>
    </recommendedName>
    <alternativeName>
        <fullName evidence="5">ATP-AMP transphosphorylase</fullName>
    </alternativeName>
    <alternativeName>
        <fullName evidence="5">ATP:AMP phosphotransferase</fullName>
    </alternativeName>
    <alternativeName>
        <fullName evidence="5">Adenylate monophosphate kinase</fullName>
    </alternativeName>
</protein>
<feature type="region of interest" description="NMP" evidence="5">
    <location>
        <begin position="35"/>
        <end position="64"/>
    </location>
</feature>
<feature type="binding site" evidence="5">
    <location>
        <begin position="91"/>
        <end position="94"/>
    </location>
    <ligand>
        <name>AMP</name>
        <dbReference type="ChEBI" id="CHEBI:456215"/>
    </ligand>
</feature>
<dbReference type="PROSITE" id="PS00113">
    <property type="entry name" value="ADENYLATE_KINASE"/>
    <property type="match status" value="1"/>
</dbReference>
<organism evidence="8 9">
    <name type="scientific">Mycoplasma anserisalpingitidis</name>
    <dbReference type="NCBI Taxonomy" id="519450"/>
    <lineage>
        <taxon>Bacteria</taxon>
        <taxon>Bacillati</taxon>
        <taxon>Mycoplasmatota</taxon>
        <taxon>Mollicutes</taxon>
        <taxon>Mycoplasmataceae</taxon>
        <taxon>Mycoplasma</taxon>
    </lineage>
</organism>
<dbReference type="EC" id="2.7.4.3" evidence="5 7"/>
<keyword evidence="3 5" id="KW-0547">Nucleotide-binding</keyword>
<comment type="pathway">
    <text evidence="5">Purine metabolism; AMP biosynthesis via salvage pathway; AMP from ADP: step 1/1.</text>
</comment>
<comment type="similarity">
    <text evidence="5 6">Belongs to the adenylate kinase family.</text>
</comment>
<keyword evidence="9" id="KW-1185">Reference proteome</keyword>
<evidence type="ECO:0000256" key="7">
    <source>
        <dbReference type="RuleBase" id="RU003331"/>
    </source>
</evidence>
<keyword evidence="1 5" id="KW-0808">Transferase</keyword>
<evidence type="ECO:0000256" key="1">
    <source>
        <dbReference type="ARBA" id="ARBA00022679"/>
    </source>
</evidence>
<dbReference type="InterPro" id="IPR033690">
    <property type="entry name" value="Adenylat_kinase_CS"/>
</dbReference>
<dbReference type="Gene3D" id="3.40.50.300">
    <property type="entry name" value="P-loop containing nucleotide triphosphate hydrolases"/>
    <property type="match status" value="1"/>
</dbReference>
<evidence type="ECO:0000256" key="6">
    <source>
        <dbReference type="RuleBase" id="RU003330"/>
    </source>
</evidence>
<keyword evidence="5" id="KW-0862">Zinc</keyword>
<dbReference type="HAMAP" id="MF_00235">
    <property type="entry name" value="Adenylate_kinase_Adk"/>
    <property type="match status" value="1"/>
</dbReference>
<dbReference type="Pfam" id="PF05191">
    <property type="entry name" value="ADK_lid"/>
    <property type="match status" value="1"/>
</dbReference>
<feature type="binding site" evidence="5">
    <location>
        <position position="41"/>
    </location>
    <ligand>
        <name>AMP</name>
        <dbReference type="ChEBI" id="CHEBI:456215"/>
    </ligand>
</feature>
<dbReference type="EMBL" id="CP042295">
    <property type="protein sequence ID" value="QDY87269.1"/>
    <property type="molecule type" value="Genomic_DNA"/>
</dbReference>
<dbReference type="AlphaFoldDB" id="A0A5B8JF60"/>
<dbReference type="GO" id="GO:0005524">
    <property type="term" value="F:ATP binding"/>
    <property type="evidence" value="ECO:0007669"/>
    <property type="project" value="UniProtKB-UniRule"/>
</dbReference>
<keyword evidence="5" id="KW-0963">Cytoplasm</keyword>
<evidence type="ECO:0000313" key="8">
    <source>
        <dbReference type="EMBL" id="QDY87269.1"/>
    </source>
</evidence>
<dbReference type="CDD" id="cd01428">
    <property type="entry name" value="ADK"/>
    <property type="match status" value="1"/>
</dbReference>
<evidence type="ECO:0000313" key="9">
    <source>
        <dbReference type="Proteomes" id="UP000318927"/>
    </source>
</evidence>
<dbReference type="GO" id="GO:0044209">
    <property type="term" value="P:AMP salvage"/>
    <property type="evidence" value="ECO:0007669"/>
    <property type="project" value="UniProtKB-UniRule"/>
</dbReference>
<evidence type="ECO:0000256" key="2">
    <source>
        <dbReference type="ARBA" id="ARBA00022727"/>
    </source>
</evidence>
<evidence type="ECO:0000256" key="5">
    <source>
        <dbReference type="HAMAP-Rule" id="MF_00235"/>
    </source>
</evidence>
<comment type="domain">
    <text evidence="5">Consists of three domains, a large central CORE domain and two small peripheral domains, NMPbind and LID, which undergo movements during catalysis. The LID domain closes over the site of phosphoryl transfer upon ATP binding. Assembling and dissambling the active center during each catalytic cycle provides an effective means to prevent ATP hydrolysis. Some bacteria have evolved a zinc-coordinating structure that stabilizes the LID domain.</text>
</comment>
<feature type="binding site" evidence="5">
    <location>
        <begin position="15"/>
        <end position="20"/>
    </location>
    <ligand>
        <name>ATP</name>
        <dbReference type="ChEBI" id="CHEBI:30616"/>
    </ligand>
</feature>